<protein>
    <submittedName>
        <fullName evidence="2">Uncharacterized protein</fullName>
    </submittedName>
</protein>
<organism evidence="2">
    <name type="scientific">uncultured Solirubrobacteraceae bacterium</name>
    <dbReference type="NCBI Taxonomy" id="1162706"/>
    <lineage>
        <taxon>Bacteria</taxon>
        <taxon>Bacillati</taxon>
        <taxon>Actinomycetota</taxon>
        <taxon>Thermoleophilia</taxon>
        <taxon>Solirubrobacterales</taxon>
        <taxon>Solirubrobacteraceae</taxon>
        <taxon>environmental samples</taxon>
    </lineage>
</organism>
<dbReference type="AlphaFoldDB" id="A0A6J4RLF3"/>
<keyword evidence="1" id="KW-1133">Transmembrane helix</keyword>
<sequence>MRRLGRLYGRDTPAHLVAMLVTYAIAAYGIWAIFQGAEPWSVLLWLGGAIVLHDFVFLPLYTAAYRLARRAGGVEADRRRRVIALQHLAVPAMLAILLLLAALPLILELSTANYRPTTGMTQEPYLERWLAVTAALFVLSGVAYLIRVRGDHAKAEDASAG</sequence>
<feature type="transmembrane region" description="Helical" evidence="1">
    <location>
        <begin position="126"/>
        <end position="146"/>
    </location>
</feature>
<evidence type="ECO:0000313" key="2">
    <source>
        <dbReference type="EMBL" id="CAA9470779.1"/>
    </source>
</evidence>
<feature type="transmembrane region" description="Helical" evidence="1">
    <location>
        <begin position="40"/>
        <end position="61"/>
    </location>
</feature>
<feature type="transmembrane region" description="Helical" evidence="1">
    <location>
        <begin position="82"/>
        <end position="106"/>
    </location>
</feature>
<gene>
    <name evidence="2" type="ORF">AVDCRST_MAG53-1269</name>
</gene>
<dbReference type="EMBL" id="CADCVR010000001">
    <property type="protein sequence ID" value="CAA9470779.1"/>
    <property type="molecule type" value="Genomic_DNA"/>
</dbReference>
<keyword evidence="1" id="KW-0472">Membrane</keyword>
<proteinExistence type="predicted"/>
<name>A0A6J4RLF3_9ACTN</name>
<evidence type="ECO:0000256" key="1">
    <source>
        <dbReference type="SAM" id="Phobius"/>
    </source>
</evidence>
<accession>A0A6J4RLF3</accession>
<feature type="transmembrane region" description="Helical" evidence="1">
    <location>
        <begin position="12"/>
        <end position="34"/>
    </location>
</feature>
<keyword evidence="1" id="KW-0812">Transmembrane</keyword>
<reference evidence="2" key="1">
    <citation type="submission" date="2020-02" db="EMBL/GenBank/DDBJ databases">
        <authorList>
            <person name="Meier V. D."/>
        </authorList>
    </citation>
    <scope>NUCLEOTIDE SEQUENCE</scope>
    <source>
        <strain evidence="2">AVDCRST_MAG53</strain>
    </source>
</reference>